<dbReference type="EMBL" id="QQOH01000005">
    <property type="protein sequence ID" value="RDE18377.1"/>
    <property type="molecule type" value="Genomic_DNA"/>
</dbReference>
<dbReference type="Gene3D" id="2.60.40.10">
    <property type="entry name" value="Immunoglobulins"/>
    <property type="match status" value="1"/>
</dbReference>
<proteinExistence type="inferred from homology"/>
<evidence type="ECO:0000256" key="1">
    <source>
        <dbReference type="ARBA" id="ARBA00004613"/>
    </source>
</evidence>
<dbReference type="GO" id="GO:0006508">
    <property type="term" value="P:proteolysis"/>
    <property type="evidence" value="ECO:0007669"/>
    <property type="project" value="UniProtKB-KW"/>
</dbReference>
<dbReference type="InterPro" id="IPR050131">
    <property type="entry name" value="Peptidase_S8_subtilisin-like"/>
</dbReference>
<dbReference type="GO" id="GO:0004252">
    <property type="term" value="F:serine-type endopeptidase activity"/>
    <property type="evidence" value="ECO:0007669"/>
    <property type="project" value="UniProtKB-UniRule"/>
</dbReference>
<dbReference type="InterPro" id="IPR036852">
    <property type="entry name" value="Peptidase_S8/S53_dom_sf"/>
</dbReference>
<dbReference type="InterPro" id="IPR000209">
    <property type="entry name" value="Peptidase_S8/S53_dom"/>
</dbReference>
<feature type="active site" description="Charge relay system" evidence="9">
    <location>
        <position position="172"/>
    </location>
</feature>
<keyword evidence="4 9" id="KW-0645">Protease</keyword>
<dbReference type="PROSITE" id="PS50853">
    <property type="entry name" value="FN3"/>
    <property type="match status" value="1"/>
</dbReference>
<dbReference type="PANTHER" id="PTHR43806:SF11">
    <property type="entry name" value="CEREVISIN-RELATED"/>
    <property type="match status" value="1"/>
</dbReference>
<name>A0A369W9N6_9GAMM</name>
<comment type="subcellular location">
    <subcellularLocation>
        <location evidence="1">Secreted</location>
    </subcellularLocation>
</comment>
<evidence type="ECO:0000256" key="7">
    <source>
        <dbReference type="ARBA" id="ARBA00022825"/>
    </source>
</evidence>
<dbReference type="PANTHER" id="PTHR43806">
    <property type="entry name" value="PEPTIDASE S8"/>
    <property type="match status" value="1"/>
</dbReference>
<evidence type="ECO:0000256" key="3">
    <source>
        <dbReference type="ARBA" id="ARBA00022525"/>
    </source>
</evidence>
<feature type="active site" description="Charge relay system" evidence="9">
    <location>
        <position position="399"/>
    </location>
</feature>
<sequence length="584" mass="60292">MHLEVAAMSPRRILKFLPLSKSLIASACLAAPVAAYSAPTPTGTDQLIVKFDEAFVIGSSEANRLSEATGKSLRFVRQTAGGRLLFQLNENQSYKAMRGLSRAIERLAGVSYAEPDIHMATLGLPNDPLLPNYQWHYYGPDSSSAEPGGLNAVQAWEALDSSYTKTVVAILDTGSTNHSDLSINTIAGYDMISDPTNANDGDGRDSDPSDPGDNLDPNDPYGSSWHGTHVAGTVGADTNNGNGVAGVGFDRVQLMHVRVLGVGGGSYSDITDAIYWASQNGAKVINMSLGGASSCSPNSALQAAINSAVANGVSVVVSAGNSDTDTAGFTPASCSNVMNVAAVNRNGGKASYSNYGSLVDFAAPGGDGSNSIGTYVVSTHNKGTTSPGEETYSGMAGTSMAAPHVAGLVALISSENSSLTPAEIEQLIKDNARPFPATCDGCGAGIADAHLAMQAASGGTITDPEPTLQAPDAPSLLTTSVQSDGSVILTWFDVADEQKYELQVSQKARGKRWGSYGDVNMNIAADSTTLTDVPGNGTFKYRIRAANSAGSSAWTESGEVRVESNSDDGDGGSGKTKCNPKKGC</sequence>
<dbReference type="Proteomes" id="UP000253769">
    <property type="component" value="Unassembled WGS sequence"/>
</dbReference>
<dbReference type="OrthoDB" id="9790784at2"/>
<dbReference type="CDD" id="cd00063">
    <property type="entry name" value="FN3"/>
    <property type="match status" value="1"/>
</dbReference>
<dbReference type="PROSITE" id="PS51892">
    <property type="entry name" value="SUBTILASE"/>
    <property type="match status" value="1"/>
</dbReference>
<dbReference type="Gene3D" id="3.40.50.200">
    <property type="entry name" value="Peptidase S8/S53 domain"/>
    <property type="match status" value="1"/>
</dbReference>
<dbReference type="PRINTS" id="PR00723">
    <property type="entry name" value="SUBTILISIN"/>
</dbReference>
<dbReference type="InterPro" id="IPR034176">
    <property type="entry name" value="Peptidases_S8_13"/>
</dbReference>
<evidence type="ECO:0000256" key="8">
    <source>
        <dbReference type="ARBA" id="ARBA00023145"/>
    </source>
</evidence>
<dbReference type="InterPro" id="IPR015500">
    <property type="entry name" value="Peptidase_S8_subtilisin-rel"/>
</dbReference>
<dbReference type="PROSITE" id="PS00138">
    <property type="entry name" value="SUBTILASE_SER"/>
    <property type="match status" value="1"/>
</dbReference>
<feature type="active site" description="Charge relay system" evidence="9">
    <location>
        <position position="226"/>
    </location>
</feature>
<accession>A0A369W9N6</accession>
<dbReference type="SUPFAM" id="SSF49265">
    <property type="entry name" value="Fibronectin type III"/>
    <property type="match status" value="1"/>
</dbReference>
<feature type="region of interest" description="Disordered" evidence="10">
    <location>
        <begin position="549"/>
        <end position="584"/>
    </location>
</feature>
<protein>
    <submittedName>
        <fullName evidence="13">Protease</fullName>
    </submittedName>
</protein>
<dbReference type="InterPro" id="IPR013783">
    <property type="entry name" value="Ig-like_fold"/>
</dbReference>
<keyword evidence="5 11" id="KW-0732">Signal</keyword>
<evidence type="ECO:0000313" key="13">
    <source>
        <dbReference type="EMBL" id="RDE18377.1"/>
    </source>
</evidence>
<evidence type="ECO:0000259" key="12">
    <source>
        <dbReference type="PROSITE" id="PS50853"/>
    </source>
</evidence>
<evidence type="ECO:0000256" key="10">
    <source>
        <dbReference type="SAM" id="MobiDB-lite"/>
    </source>
</evidence>
<feature type="domain" description="Fibronectin type-III" evidence="12">
    <location>
        <begin position="473"/>
        <end position="565"/>
    </location>
</feature>
<dbReference type="SMART" id="SM00060">
    <property type="entry name" value="FN3"/>
    <property type="match status" value="1"/>
</dbReference>
<dbReference type="Pfam" id="PF00082">
    <property type="entry name" value="Peptidase_S8"/>
    <property type="match status" value="1"/>
</dbReference>
<keyword evidence="7 9" id="KW-0720">Serine protease</keyword>
<dbReference type="GO" id="GO:0005576">
    <property type="term" value="C:extracellular region"/>
    <property type="evidence" value="ECO:0007669"/>
    <property type="project" value="UniProtKB-SubCell"/>
</dbReference>
<evidence type="ECO:0000256" key="11">
    <source>
        <dbReference type="SAM" id="SignalP"/>
    </source>
</evidence>
<dbReference type="PROSITE" id="PS00137">
    <property type="entry name" value="SUBTILASE_HIS"/>
    <property type="match status" value="1"/>
</dbReference>
<dbReference type="CDD" id="cd07496">
    <property type="entry name" value="Peptidases_S8_13"/>
    <property type="match status" value="1"/>
</dbReference>
<dbReference type="InterPro" id="IPR036116">
    <property type="entry name" value="FN3_sf"/>
</dbReference>
<organism evidence="13 14">
    <name type="scientific">Motiliproteus coralliicola</name>
    <dbReference type="NCBI Taxonomy" id="2283196"/>
    <lineage>
        <taxon>Bacteria</taxon>
        <taxon>Pseudomonadati</taxon>
        <taxon>Pseudomonadota</taxon>
        <taxon>Gammaproteobacteria</taxon>
        <taxon>Oceanospirillales</taxon>
        <taxon>Oceanospirillaceae</taxon>
        <taxon>Motiliproteus</taxon>
    </lineage>
</organism>
<evidence type="ECO:0000313" key="14">
    <source>
        <dbReference type="Proteomes" id="UP000253769"/>
    </source>
</evidence>
<reference evidence="13 14" key="1">
    <citation type="submission" date="2018-07" db="EMBL/GenBank/DDBJ databases">
        <title>Motiliproteus coralliicola sp. nov., a bacterium isolated from Coral.</title>
        <authorList>
            <person name="Wang G."/>
        </authorList>
    </citation>
    <scope>NUCLEOTIDE SEQUENCE [LARGE SCALE GENOMIC DNA]</scope>
    <source>
        <strain evidence="13 14">C34</strain>
    </source>
</reference>
<comment type="caution">
    <text evidence="13">The sequence shown here is derived from an EMBL/GenBank/DDBJ whole genome shotgun (WGS) entry which is preliminary data.</text>
</comment>
<keyword evidence="14" id="KW-1185">Reference proteome</keyword>
<keyword evidence="3" id="KW-0964">Secreted</keyword>
<evidence type="ECO:0000256" key="6">
    <source>
        <dbReference type="ARBA" id="ARBA00022801"/>
    </source>
</evidence>
<evidence type="ECO:0000256" key="2">
    <source>
        <dbReference type="ARBA" id="ARBA00011073"/>
    </source>
</evidence>
<feature type="region of interest" description="Disordered" evidence="10">
    <location>
        <begin position="193"/>
        <end position="237"/>
    </location>
</feature>
<feature type="signal peptide" evidence="11">
    <location>
        <begin position="1"/>
        <end position="30"/>
    </location>
</feature>
<feature type="chain" id="PRO_5017041944" evidence="11">
    <location>
        <begin position="31"/>
        <end position="584"/>
    </location>
</feature>
<evidence type="ECO:0000256" key="9">
    <source>
        <dbReference type="PROSITE-ProRule" id="PRU01240"/>
    </source>
</evidence>
<evidence type="ECO:0000256" key="4">
    <source>
        <dbReference type="ARBA" id="ARBA00022670"/>
    </source>
</evidence>
<evidence type="ECO:0000256" key="5">
    <source>
        <dbReference type="ARBA" id="ARBA00022729"/>
    </source>
</evidence>
<dbReference type="InterPro" id="IPR023828">
    <property type="entry name" value="Peptidase_S8_Ser-AS"/>
</dbReference>
<dbReference type="InterPro" id="IPR003961">
    <property type="entry name" value="FN3_dom"/>
</dbReference>
<dbReference type="FunFam" id="3.40.50.200:FF:000022">
    <property type="entry name" value="Extracellular protease"/>
    <property type="match status" value="1"/>
</dbReference>
<comment type="similarity">
    <text evidence="2 9">Belongs to the peptidase S8 family.</text>
</comment>
<dbReference type="SUPFAM" id="SSF52743">
    <property type="entry name" value="Subtilisin-like"/>
    <property type="match status" value="1"/>
</dbReference>
<keyword evidence="6 9" id="KW-0378">Hydrolase</keyword>
<dbReference type="AlphaFoldDB" id="A0A369W9N6"/>
<dbReference type="InterPro" id="IPR022398">
    <property type="entry name" value="Peptidase_S8_His-AS"/>
</dbReference>
<keyword evidence="8" id="KW-0865">Zymogen</keyword>
<gene>
    <name evidence="13" type="ORF">DV711_17130</name>
</gene>